<dbReference type="Pfam" id="PF13460">
    <property type="entry name" value="NAD_binding_10"/>
    <property type="match status" value="1"/>
</dbReference>
<dbReference type="EMBL" id="MSIE01000008">
    <property type="protein sequence ID" value="OLF18334.1"/>
    <property type="molecule type" value="Genomic_DNA"/>
</dbReference>
<dbReference type="OrthoDB" id="5510591at2"/>
<dbReference type="PRINTS" id="PR00081">
    <property type="entry name" value="GDHRDH"/>
</dbReference>
<sequence>MILVTGASGPLGRLVVVGLPTDQVIAGARRPQAVADLGVQVRELDYDRAETIDLDGVDTLLLISGNAIGRRVEQHGAVVDAAKRAGVGHIVYTSAPHADATELVVAPEHRATEEIIRASGIPFTFLRNGWYHENYTETIARAAETGEIVGSAGDGRVASAARADFAAAAVAVLTANGRYENAVLELTGDRAWSLPELAAEIAEVTGRPVEYRDLTPDEHRAHLEATGTPAEVAGFVVALEQNIAAGLLAHTPGELRELIGRPTTPLRAAVAEALAGVPAGR</sequence>
<dbReference type="InterPro" id="IPR052718">
    <property type="entry name" value="NmrA-type_oxidoreductase"/>
</dbReference>
<reference evidence="2 3" key="1">
    <citation type="submission" date="2016-12" db="EMBL/GenBank/DDBJ databases">
        <title>The draft genome sequence of Actinophytocola sp. 11-183.</title>
        <authorList>
            <person name="Wang W."/>
            <person name="Yuan L."/>
        </authorList>
    </citation>
    <scope>NUCLEOTIDE SEQUENCE [LARGE SCALE GENOMIC DNA]</scope>
    <source>
        <strain evidence="2 3">11-183</strain>
    </source>
</reference>
<dbReference type="PANTHER" id="PTHR47129">
    <property type="entry name" value="QUINONE OXIDOREDUCTASE 2"/>
    <property type="match status" value="1"/>
</dbReference>
<proteinExistence type="predicted"/>
<evidence type="ECO:0000313" key="2">
    <source>
        <dbReference type="EMBL" id="OLF18334.1"/>
    </source>
</evidence>
<name>A0A1Q8CVH6_9PSEU</name>
<evidence type="ECO:0000313" key="3">
    <source>
        <dbReference type="Proteomes" id="UP000185596"/>
    </source>
</evidence>
<gene>
    <name evidence="2" type="ORF">BU204_07270</name>
</gene>
<dbReference type="InterPro" id="IPR002347">
    <property type="entry name" value="SDR_fam"/>
</dbReference>
<keyword evidence="3" id="KW-1185">Reference proteome</keyword>
<evidence type="ECO:0000259" key="1">
    <source>
        <dbReference type="Pfam" id="PF13460"/>
    </source>
</evidence>
<dbReference type="InterPro" id="IPR036291">
    <property type="entry name" value="NAD(P)-bd_dom_sf"/>
</dbReference>
<dbReference type="InterPro" id="IPR016040">
    <property type="entry name" value="NAD(P)-bd_dom"/>
</dbReference>
<dbReference type="Gene3D" id="3.40.50.720">
    <property type="entry name" value="NAD(P)-binding Rossmann-like Domain"/>
    <property type="match status" value="1"/>
</dbReference>
<accession>A0A1Q8CVH6</accession>
<dbReference type="AlphaFoldDB" id="A0A1Q8CVH6"/>
<dbReference type="SUPFAM" id="SSF51735">
    <property type="entry name" value="NAD(P)-binding Rossmann-fold domains"/>
    <property type="match status" value="1"/>
</dbReference>
<organism evidence="2 3">
    <name type="scientific">Actinophytocola xanthii</name>
    <dbReference type="NCBI Taxonomy" id="1912961"/>
    <lineage>
        <taxon>Bacteria</taxon>
        <taxon>Bacillati</taxon>
        <taxon>Actinomycetota</taxon>
        <taxon>Actinomycetes</taxon>
        <taxon>Pseudonocardiales</taxon>
        <taxon>Pseudonocardiaceae</taxon>
    </lineage>
</organism>
<dbReference type="Gene3D" id="3.90.25.10">
    <property type="entry name" value="UDP-galactose 4-epimerase, domain 1"/>
    <property type="match status" value="1"/>
</dbReference>
<dbReference type="STRING" id="1912961.BU204_07270"/>
<dbReference type="PANTHER" id="PTHR47129:SF1">
    <property type="entry name" value="NMRA-LIKE DOMAIN-CONTAINING PROTEIN"/>
    <property type="match status" value="1"/>
</dbReference>
<protein>
    <submittedName>
        <fullName evidence="2">NAD(P)-dependent oxidoreductase</fullName>
    </submittedName>
</protein>
<dbReference type="CDD" id="cd05269">
    <property type="entry name" value="TMR_SDR_a"/>
    <property type="match status" value="1"/>
</dbReference>
<dbReference type="RefSeq" id="WP_075124768.1">
    <property type="nucleotide sequence ID" value="NZ_MSIE01000008.1"/>
</dbReference>
<dbReference type="Proteomes" id="UP000185596">
    <property type="component" value="Unassembled WGS sequence"/>
</dbReference>
<comment type="caution">
    <text evidence="2">The sequence shown here is derived from an EMBL/GenBank/DDBJ whole genome shotgun (WGS) entry which is preliminary data.</text>
</comment>
<feature type="domain" description="NAD(P)-binding" evidence="1">
    <location>
        <begin position="6"/>
        <end position="174"/>
    </location>
</feature>